<dbReference type="InterPro" id="IPR023378">
    <property type="entry name" value="YheA/YmcA-like_dom_sf"/>
</dbReference>
<keyword evidence="3" id="KW-1185">Reference proteome</keyword>
<dbReference type="EMBL" id="AP014924">
    <property type="protein sequence ID" value="BAS25869.1"/>
    <property type="molecule type" value="Genomic_DNA"/>
</dbReference>
<dbReference type="Gene3D" id="1.20.1500.10">
    <property type="entry name" value="YheA/YmcA-like"/>
    <property type="match status" value="1"/>
</dbReference>
<protein>
    <recommendedName>
        <fullName evidence="4">YlbF family regulator</fullName>
    </recommendedName>
</protein>
<evidence type="ECO:0000313" key="3">
    <source>
        <dbReference type="Proteomes" id="UP000065807"/>
    </source>
</evidence>
<dbReference type="Proteomes" id="UP000065807">
    <property type="component" value="Chromosome"/>
</dbReference>
<dbReference type="Pfam" id="PF06133">
    <property type="entry name" value="Com_YlbF"/>
    <property type="match status" value="1"/>
</dbReference>
<proteinExistence type="predicted"/>
<dbReference type="InterPro" id="IPR010368">
    <property type="entry name" value="Com_YlbF"/>
</dbReference>
<dbReference type="KEGG" id="lpil:LIP_0009"/>
<organism evidence="2 3">
    <name type="scientific">Limnochorda pilosa</name>
    <dbReference type="NCBI Taxonomy" id="1555112"/>
    <lineage>
        <taxon>Bacteria</taxon>
        <taxon>Bacillati</taxon>
        <taxon>Bacillota</taxon>
        <taxon>Limnochordia</taxon>
        <taxon>Limnochordales</taxon>
        <taxon>Limnochordaceae</taxon>
        <taxon>Limnochorda</taxon>
    </lineage>
</organism>
<evidence type="ECO:0008006" key="4">
    <source>
        <dbReference type="Google" id="ProtNLM"/>
    </source>
</evidence>
<evidence type="ECO:0000256" key="1">
    <source>
        <dbReference type="SAM" id="MobiDB-lite"/>
    </source>
</evidence>
<dbReference type="SUPFAM" id="SSF158622">
    <property type="entry name" value="YheA/YmcA-like"/>
    <property type="match status" value="1"/>
</dbReference>
<accession>A0A0K2SGA5</accession>
<reference evidence="3" key="1">
    <citation type="submission" date="2015-07" db="EMBL/GenBank/DDBJ databases">
        <title>Complete genome sequence and phylogenetic analysis of Limnochorda pilosa.</title>
        <authorList>
            <person name="Watanabe M."/>
            <person name="Kojima H."/>
            <person name="Fukui M."/>
        </authorList>
    </citation>
    <scope>NUCLEOTIDE SEQUENCE [LARGE SCALE GENOMIC DNA]</scope>
    <source>
        <strain evidence="3">HC45</strain>
    </source>
</reference>
<reference evidence="3" key="2">
    <citation type="journal article" date="2016" name="Int. J. Syst. Evol. Microbiol.">
        <title>Complete genome sequence and cell structure of Limnochorda pilosa, a Gram-negative spore-former within the phylum Firmicutes.</title>
        <authorList>
            <person name="Watanabe M."/>
            <person name="Kojima H."/>
            <person name="Fukui M."/>
        </authorList>
    </citation>
    <scope>NUCLEOTIDE SEQUENCE [LARGE SCALE GENOMIC DNA]</scope>
    <source>
        <strain evidence="3">HC45</strain>
    </source>
</reference>
<dbReference type="AlphaFoldDB" id="A0A0K2SGA5"/>
<sequence>MEPRVERALRELSGVLAESDVVARARKAREDVQGREAARIMLRDLENLQGEILRRAGQGEQVPQELESRYRQVAEYASYNPYVRELLQAESELAQTLDEIQRELLRAAGLTPPAEEQGETPSRPEPGAPSSREGTPAEPGQAQEPQGPKVDAVRSKLWVPGQGRP</sequence>
<feature type="region of interest" description="Disordered" evidence="1">
    <location>
        <begin position="104"/>
        <end position="165"/>
    </location>
</feature>
<gene>
    <name evidence="2" type="ORF">LIP_0009</name>
</gene>
<evidence type="ECO:0000313" key="2">
    <source>
        <dbReference type="EMBL" id="BAS25869.1"/>
    </source>
</evidence>
<name>A0A0K2SGA5_LIMPI</name>
<dbReference type="RefSeq" id="WP_068132670.1">
    <property type="nucleotide sequence ID" value="NZ_AP014924.1"/>
</dbReference>